<dbReference type="InterPro" id="IPR012337">
    <property type="entry name" value="RNaseH-like_sf"/>
</dbReference>
<dbReference type="Pfam" id="PF01612">
    <property type="entry name" value="DNA_pol_A_exo1"/>
    <property type="match status" value="1"/>
</dbReference>
<evidence type="ECO:0000259" key="2">
    <source>
        <dbReference type="SMART" id="SM00474"/>
    </source>
</evidence>
<accession>A0A7J7E7H9</accession>
<dbReference type="GO" id="GO:0008408">
    <property type="term" value="F:3'-5' exonuclease activity"/>
    <property type="evidence" value="ECO:0007669"/>
    <property type="project" value="InterPro"/>
</dbReference>
<keyword evidence="4" id="KW-1185">Reference proteome</keyword>
<protein>
    <recommendedName>
        <fullName evidence="2">3'-5' exonuclease domain-containing protein</fullName>
    </recommendedName>
</protein>
<dbReference type="EMBL" id="JACDTQ010003909">
    <property type="protein sequence ID" value="KAF5911647.1"/>
    <property type="molecule type" value="Genomic_DNA"/>
</dbReference>
<feature type="domain" description="3'-5' exonuclease" evidence="2">
    <location>
        <begin position="510"/>
        <end position="702"/>
    </location>
</feature>
<dbReference type="PANTHER" id="PTHR47765">
    <property type="entry name" value="3'-5' EXONUCLEASE DOMAIN-CONTAINING PROTEIN"/>
    <property type="match status" value="1"/>
</dbReference>
<dbReference type="SUPFAM" id="SSF53098">
    <property type="entry name" value="Ribonuclease H-like"/>
    <property type="match status" value="1"/>
</dbReference>
<dbReference type="Gene3D" id="3.30.420.10">
    <property type="entry name" value="Ribonuclease H-like superfamily/Ribonuclease H"/>
    <property type="match status" value="1"/>
</dbReference>
<evidence type="ECO:0000256" key="1">
    <source>
        <dbReference type="SAM" id="MobiDB-lite"/>
    </source>
</evidence>
<reference evidence="3 4" key="1">
    <citation type="journal article" date="2020" name="Mol. Biol. Evol.">
        <title>Interspecific Gene Flow and the Evolution of Specialization in Black and White Rhinoceros.</title>
        <authorList>
            <person name="Moodley Y."/>
            <person name="Westbury M.V."/>
            <person name="Russo I.M."/>
            <person name="Gopalakrishnan S."/>
            <person name="Rakotoarivelo A."/>
            <person name="Olsen R.A."/>
            <person name="Prost S."/>
            <person name="Tunstall T."/>
            <person name="Ryder O.A."/>
            <person name="Dalen L."/>
            <person name="Bruford M.W."/>
        </authorList>
    </citation>
    <scope>NUCLEOTIDE SEQUENCE [LARGE SCALE GENOMIC DNA]</scope>
    <source>
        <strain evidence="3">SBR-YM</strain>
        <tissue evidence="3">Skin</tissue>
    </source>
</reference>
<dbReference type="Proteomes" id="UP000551758">
    <property type="component" value="Unassembled WGS sequence"/>
</dbReference>
<evidence type="ECO:0000313" key="3">
    <source>
        <dbReference type="EMBL" id="KAF5911647.1"/>
    </source>
</evidence>
<dbReference type="GO" id="GO:0003676">
    <property type="term" value="F:nucleic acid binding"/>
    <property type="evidence" value="ECO:0007669"/>
    <property type="project" value="InterPro"/>
</dbReference>
<feature type="region of interest" description="Disordered" evidence="1">
    <location>
        <begin position="707"/>
        <end position="746"/>
    </location>
</feature>
<dbReference type="InterPro" id="IPR002562">
    <property type="entry name" value="3'-5'_exonuclease_dom"/>
</dbReference>
<evidence type="ECO:0000313" key="4">
    <source>
        <dbReference type="Proteomes" id="UP000551758"/>
    </source>
</evidence>
<dbReference type="GO" id="GO:0006139">
    <property type="term" value="P:nucleobase-containing compound metabolic process"/>
    <property type="evidence" value="ECO:0007669"/>
    <property type="project" value="InterPro"/>
</dbReference>
<dbReference type="FunFam" id="3.30.420.10:FF:000074">
    <property type="entry name" value="exonuclease mut-7 homolog isoform X2"/>
    <property type="match status" value="1"/>
</dbReference>
<dbReference type="InterPro" id="IPR052408">
    <property type="entry name" value="Exonuclease_MUT-7-like"/>
</dbReference>
<gene>
    <name evidence="3" type="ORF">HPG69_007404</name>
</gene>
<dbReference type="AlphaFoldDB" id="A0A7J7E7H9"/>
<organism evidence="3 4">
    <name type="scientific">Diceros bicornis minor</name>
    <name type="common">South-central black rhinoceros</name>
    <dbReference type="NCBI Taxonomy" id="77932"/>
    <lineage>
        <taxon>Eukaryota</taxon>
        <taxon>Metazoa</taxon>
        <taxon>Chordata</taxon>
        <taxon>Craniata</taxon>
        <taxon>Vertebrata</taxon>
        <taxon>Euteleostomi</taxon>
        <taxon>Mammalia</taxon>
        <taxon>Eutheria</taxon>
        <taxon>Laurasiatheria</taxon>
        <taxon>Perissodactyla</taxon>
        <taxon>Rhinocerotidae</taxon>
        <taxon>Diceros</taxon>
    </lineage>
</organism>
<dbReference type="SMART" id="SM00474">
    <property type="entry name" value="35EXOc"/>
    <property type="match status" value="1"/>
</dbReference>
<proteinExistence type="predicted"/>
<comment type="caution">
    <text evidence="3">The sequence shown here is derived from an EMBL/GenBank/DDBJ whole genome shotgun (WGS) entry which is preliminary data.</text>
</comment>
<dbReference type="InterPro" id="IPR036397">
    <property type="entry name" value="RNaseH_sf"/>
</dbReference>
<name>A0A7J7E7H9_DICBM</name>
<sequence length="864" mass="93974">MGKVAPGLRGNHGPCSVPPRPRGPLCCGLCSPVPKGDSVAAFEALLGLSSSFPQPQQGAGGPHLLAPYRVASGVRQLREEAWRRFAALDDPRAGLLDMLEGSRGWQGKGPSLEAWVTCELQRWLQAQPHQGPAQCSPGLKQLQARAVRVLAESPPSLVGPLVSIFQLQDADRSPLLARVHQLHQEGKFKEAAMLSTKLKLQPELDVEKMGTPLLLQDKAHLMEHYVDGFPDLQRRLLALMDSWCQPGFDIRVVARQHPKVTSLKLEKLSPKVLSRQVLRLRERFGLDPALCPNVVAQQRLSALRYLCYKRFVEGNMSQENWADHVQDLVGQSEWLQEQLLKLLTSHSDAATAARCALDLSLPEARLPATVAAELSRLRLQGRTAEVPSEDRRDDYYQLPIARENVHFLASWEDLARHKEELLQVGRQLWLLSGFWVLGPQWPPPRLALHPLPPPGGPAEQGTHALPMCRPGTEAWASGTCPWALSLLSAEPTGMMRPSQHRPPHLDSSLSLSHAHSCQPLCLQPGLVGVDLEWRPSFGLGSRPQASLMQVAMEGRVFLLDLLVLSQPAGGQASQAFSQLVFQLLSDPSITKLGYGMAGDLRSLGASCPALAHTEKHLRGSLDLQQVHRQMRVVDVPAPGVDGTKGLRGLSLLVQQVLGKPLDKRQQLSNWDRRPLSEAQLAYAAADAYCLLEVYWALCREPSRFHLSGDLARSPRPRHSKQSGAREPPGPQEASAPPQQVPVAEGEDAAAKIQARAFRVVCDSMLQGLARSLRCLGVDVLVLGTGEDHRRAAEVSGPGAQGLAVSLPGHVSIRSRAVSVVVAEGRGQGFPGLSGTVSSRMGSFTAACHPGSASWSPYGSFGEWA</sequence>
<dbReference type="PANTHER" id="PTHR47765:SF2">
    <property type="entry name" value="EXONUCLEASE MUT-7 HOMOLOG"/>
    <property type="match status" value="1"/>
</dbReference>